<dbReference type="EMBL" id="SLXJ01000005">
    <property type="protein sequence ID" value="TCP17583.1"/>
    <property type="molecule type" value="Genomic_DNA"/>
</dbReference>
<comment type="catalytic activity">
    <reaction evidence="11 13">
        <text>ATP + H2O = ADP + phosphate + H(+)</text>
        <dbReference type="Rhea" id="RHEA:13065"/>
        <dbReference type="ChEBI" id="CHEBI:15377"/>
        <dbReference type="ChEBI" id="CHEBI:15378"/>
        <dbReference type="ChEBI" id="CHEBI:30616"/>
        <dbReference type="ChEBI" id="CHEBI:43474"/>
        <dbReference type="ChEBI" id="CHEBI:456216"/>
        <dbReference type="EC" id="5.6.2.3"/>
    </reaction>
</comment>
<keyword evidence="7 13" id="KW-0067">ATP-binding</keyword>
<proteinExistence type="inferred from homology"/>
<name>A0A4R2N9B2_9PAST</name>
<dbReference type="SMART" id="SM00382">
    <property type="entry name" value="AAA"/>
    <property type="match status" value="1"/>
</dbReference>
<dbReference type="InterPro" id="IPR027417">
    <property type="entry name" value="P-loop_NTPase"/>
</dbReference>
<dbReference type="FunFam" id="3.40.50.300:FF:000076">
    <property type="entry name" value="Replicative DNA helicase"/>
    <property type="match status" value="1"/>
</dbReference>
<dbReference type="GO" id="GO:0016887">
    <property type="term" value="F:ATP hydrolysis activity"/>
    <property type="evidence" value="ECO:0007669"/>
    <property type="project" value="RHEA"/>
</dbReference>
<dbReference type="NCBIfam" id="TIGR00665">
    <property type="entry name" value="DnaB"/>
    <property type="match status" value="1"/>
</dbReference>
<evidence type="ECO:0000256" key="5">
    <source>
        <dbReference type="ARBA" id="ARBA00022801"/>
    </source>
</evidence>
<evidence type="ECO:0000256" key="13">
    <source>
        <dbReference type="RuleBase" id="RU362085"/>
    </source>
</evidence>
<dbReference type="NCBIfam" id="NF004384">
    <property type="entry name" value="PRK05748.1"/>
    <property type="match status" value="1"/>
</dbReference>
<dbReference type="PANTHER" id="PTHR30153:SF2">
    <property type="entry name" value="REPLICATIVE DNA HELICASE"/>
    <property type="match status" value="1"/>
</dbReference>
<comment type="caution">
    <text evidence="15">The sequence shown here is derived from an EMBL/GenBank/DDBJ whole genome shotgun (WGS) entry which is preliminary data.</text>
</comment>
<protein>
    <recommendedName>
        <fullName evidence="12 13">Replicative DNA helicase</fullName>
        <ecNumber evidence="12 13">5.6.2.3</ecNumber>
    </recommendedName>
</protein>
<dbReference type="Gene3D" id="3.40.50.300">
    <property type="entry name" value="P-loop containing nucleotide triphosphate hydrolases"/>
    <property type="match status" value="1"/>
</dbReference>
<evidence type="ECO:0000256" key="1">
    <source>
        <dbReference type="ARBA" id="ARBA00008428"/>
    </source>
</evidence>
<dbReference type="SUPFAM" id="SSF48024">
    <property type="entry name" value="N-terminal domain of DnaB helicase"/>
    <property type="match status" value="1"/>
</dbReference>
<dbReference type="InterPro" id="IPR007694">
    <property type="entry name" value="DNA_helicase_DnaB-like_C"/>
</dbReference>
<organism evidence="15 16">
    <name type="scientific">Nicoletella semolina</name>
    <dbReference type="NCBI Taxonomy" id="271160"/>
    <lineage>
        <taxon>Bacteria</taxon>
        <taxon>Pseudomonadati</taxon>
        <taxon>Pseudomonadota</taxon>
        <taxon>Gammaproteobacteria</taxon>
        <taxon>Pasteurellales</taxon>
        <taxon>Pasteurellaceae</taxon>
        <taxon>Nicoletella</taxon>
    </lineage>
</organism>
<keyword evidence="4 13" id="KW-0547">Nucleotide-binding</keyword>
<dbReference type="PANTHER" id="PTHR30153">
    <property type="entry name" value="REPLICATIVE DNA HELICASE DNAB"/>
    <property type="match status" value="1"/>
</dbReference>
<feature type="domain" description="SF4 helicase" evidence="14">
    <location>
        <begin position="193"/>
        <end position="475"/>
    </location>
</feature>
<gene>
    <name evidence="15" type="ORF">EV693_10547</name>
</gene>
<dbReference type="GO" id="GO:0043139">
    <property type="term" value="F:5'-3' DNA helicase activity"/>
    <property type="evidence" value="ECO:0007669"/>
    <property type="project" value="UniProtKB-EC"/>
</dbReference>
<evidence type="ECO:0000313" key="15">
    <source>
        <dbReference type="EMBL" id="TCP17583.1"/>
    </source>
</evidence>
<keyword evidence="16" id="KW-1185">Reference proteome</keyword>
<dbReference type="AlphaFoldDB" id="A0A4R2N9B2"/>
<dbReference type="PROSITE" id="PS51199">
    <property type="entry name" value="SF4_HELICASE"/>
    <property type="match status" value="1"/>
</dbReference>
<evidence type="ECO:0000313" key="16">
    <source>
        <dbReference type="Proteomes" id="UP000295537"/>
    </source>
</evidence>
<evidence type="ECO:0000259" key="14">
    <source>
        <dbReference type="PROSITE" id="PS51199"/>
    </source>
</evidence>
<evidence type="ECO:0000256" key="4">
    <source>
        <dbReference type="ARBA" id="ARBA00022741"/>
    </source>
</evidence>
<dbReference type="SUPFAM" id="SSF52540">
    <property type="entry name" value="P-loop containing nucleoside triphosphate hydrolases"/>
    <property type="match status" value="1"/>
</dbReference>
<evidence type="ECO:0000256" key="8">
    <source>
        <dbReference type="ARBA" id="ARBA00023125"/>
    </source>
</evidence>
<dbReference type="InterPro" id="IPR007692">
    <property type="entry name" value="DNA_helicase_DnaB"/>
</dbReference>
<evidence type="ECO:0000256" key="6">
    <source>
        <dbReference type="ARBA" id="ARBA00022806"/>
    </source>
</evidence>
<dbReference type="InterPro" id="IPR003593">
    <property type="entry name" value="AAA+_ATPase"/>
</dbReference>
<reference evidence="15 16" key="1">
    <citation type="submission" date="2019-03" db="EMBL/GenBank/DDBJ databases">
        <title>Genomic Encyclopedia of Type Strains, Phase IV (KMG-IV): sequencing the most valuable type-strain genomes for metagenomic binning, comparative biology and taxonomic classification.</title>
        <authorList>
            <person name="Goeker M."/>
        </authorList>
    </citation>
    <scope>NUCLEOTIDE SEQUENCE [LARGE SCALE GENOMIC DNA]</scope>
    <source>
        <strain evidence="15 16">DSM 16380</strain>
    </source>
</reference>
<evidence type="ECO:0000256" key="9">
    <source>
        <dbReference type="ARBA" id="ARBA00023235"/>
    </source>
</evidence>
<dbReference type="Gene3D" id="1.10.860.10">
    <property type="entry name" value="DNAb Helicase, Chain A"/>
    <property type="match status" value="1"/>
</dbReference>
<dbReference type="OrthoDB" id="9773982at2"/>
<dbReference type="GO" id="GO:0042802">
    <property type="term" value="F:identical protein binding"/>
    <property type="evidence" value="ECO:0007669"/>
    <property type="project" value="UniProtKB-ARBA"/>
</dbReference>
<evidence type="ECO:0000256" key="11">
    <source>
        <dbReference type="ARBA" id="ARBA00048954"/>
    </source>
</evidence>
<dbReference type="GO" id="GO:1990077">
    <property type="term" value="C:primosome complex"/>
    <property type="evidence" value="ECO:0007669"/>
    <property type="project" value="UniProtKB-UniRule"/>
</dbReference>
<comment type="similarity">
    <text evidence="1 13">Belongs to the helicase family. DnaB subfamily.</text>
</comment>
<dbReference type="CDD" id="cd00984">
    <property type="entry name" value="DnaB_C"/>
    <property type="match status" value="1"/>
</dbReference>
<dbReference type="GO" id="GO:0005524">
    <property type="term" value="F:ATP binding"/>
    <property type="evidence" value="ECO:0007669"/>
    <property type="project" value="UniProtKB-UniRule"/>
</dbReference>
<dbReference type="RefSeq" id="WP_132501184.1">
    <property type="nucleotide sequence ID" value="NZ_LVXA01000001.1"/>
</dbReference>
<dbReference type="InterPro" id="IPR016136">
    <property type="entry name" value="DNA_helicase_N/primase_C"/>
</dbReference>
<evidence type="ECO:0000256" key="2">
    <source>
        <dbReference type="ARBA" id="ARBA00022515"/>
    </source>
</evidence>
<evidence type="ECO:0000256" key="7">
    <source>
        <dbReference type="ARBA" id="ARBA00022840"/>
    </source>
</evidence>
<dbReference type="Proteomes" id="UP000295537">
    <property type="component" value="Unassembled WGS sequence"/>
</dbReference>
<dbReference type="Pfam" id="PF03796">
    <property type="entry name" value="DnaB_C"/>
    <property type="match status" value="1"/>
</dbReference>
<sequence length="480" mass="53787">MAESSKLSKDKQVKQINVSPHSIEAEQAVLGGIMLNNEHWDNVAERVQAGDFYNYAHRLIFEQMVELARVNQPIDIITLDQVLKNKGVLEDVGGFAYLAELSKNTPSAANILAYADIVSERAIRRELISAGNKIAEISYHPKGMSVKDVLDEAERSVFHIAEKRTSSDQGPKKIDDILMETLNRIEILSRSKNNGGVTGVSTGFLDLDRKTAGLQPSDLIIVAARPSMGKTTFAMNLCENASLLNIEEIDEQGNVVKKPNKPVLIFSLEMPADQIMMRMLASLSRVEQTKIRTGQVHDDEDWSKMSSTMAILQERKNIYIDDSSGLTPTELRSRARRVYRDNGGLSLIMVDYLQLMRAPGFSENRNLEIAEISRSLKALAKELQVPVVALSQLNRSLEQRADKRPVNSDLRESGSIEQDADLIMFIYRDEVYNDNSDLKGIAEIIIGKQRNGPIGRVRLTFQGQYSRFDNYTGAAYEDEY</sequence>
<keyword evidence="3 13" id="KW-0235">DNA replication</keyword>
<dbReference type="FunFam" id="1.10.860.10:FF:000001">
    <property type="entry name" value="Replicative DNA helicase"/>
    <property type="match status" value="1"/>
</dbReference>
<evidence type="ECO:0000256" key="3">
    <source>
        <dbReference type="ARBA" id="ARBA00022705"/>
    </source>
</evidence>
<dbReference type="InterPro" id="IPR007693">
    <property type="entry name" value="DNA_helicase_DnaB-like_N"/>
</dbReference>
<evidence type="ECO:0000256" key="12">
    <source>
        <dbReference type="NCBIfam" id="TIGR00665"/>
    </source>
</evidence>
<keyword evidence="5 13" id="KW-0378">Hydrolase</keyword>
<dbReference type="InterPro" id="IPR036185">
    <property type="entry name" value="DNA_heli_DnaB-like_N_sf"/>
</dbReference>
<comment type="function">
    <text evidence="10 13">The main replicative DNA helicase, it participates in initiation and elongation during chromosome replication. Travels ahead of the DNA replisome, separating dsDNA into templates for DNA synthesis. A processive ATP-dependent 5'-3' DNA helicase it has DNA-dependent ATPase activity.</text>
</comment>
<dbReference type="Pfam" id="PF00772">
    <property type="entry name" value="DnaB"/>
    <property type="match status" value="1"/>
</dbReference>
<accession>A0A4R2N9B2</accession>
<keyword evidence="2 13" id="KW-0639">Primosome</keyword>
<dbReference type="NCBIfam" id="NF005369">
    <property type="entry name" value="PRK06904.1"/>
    <property type="match status" value="1"/>
</dbReference>
<keyword evidence="9" id="KW-0413">Isomerase</keyword>
<dbReference type="EC" id="5.6.2.3" evidence="12 13"/>
<keyword evidence="8 13" id="KW-0238">DNA-binding</keyword>
<evidence type="ECO:0000256" key="10">
    <source>
        <dbReference type="ARBA" id="ARBA00044932"/>
    </source>
</evidence>
<keyword evidence="6 13" id="KW-0347">Helicase</keyword>
<dbReference type="GO" id="GO:0003677">
    <property type="term" value="F:DNA binding"/>
    <property type="evidence" value="ECO:0007669"/>
    <property type="project" value="UniProtKB-UniRule"/>
</dbReference>
<dbReference type="GO" id="GO:0005829">
    <property type="term" value="C:cytosol"/>
    <property type="evidence" value="ECO:0007669"/>
    <property type="project" value="TreeGrafter"/>
</dbReference>
<dbReference type="GO" id="GO:0006269">
    <property type="term" value="P:DNA replication, synthesis of primer"/>
    <property type="evidence" value="ECO:0007669"/>
    <property type="project" value="UniProtKB-UniRule"/>
</dbReference>